<gene>
    <name evidence="3" type="ORF">QR680_008367</name>
</gene>
<keyword evidence="1" id="KW-1133">Transmembrane helix</keyword>
<dbReference type="EMBL" id="JAUCMV010000001">
    <property type="protein sequence ID" value="KAK0423851.1"/>
    <property type="molecule type" value="Genomic_DNA"/>
</dbReference>
<name>A0AA39IHU2_9BILA</name>
<evidence type="ECO:0000313" key="3">
    <source>
        <dbReference type="EMBL" id="KAK0423851.1"/>
    </source>
</evidence>
<evidence type="ECO:0000313" key="4">
    <source>
        <dbReference type="Proteomes" id="UP001175271"/>
    </source>
</evidence>
<protein>
    <submittedName>
        <fullName evidence="3">Uncharacterized protein</fullName>
    </submittedName>
</protein>
<dbReference type="AlphaFoldDB" id="A0AA39IHU2"/>
<keyword evidence="4" id="KW-1185">Reference proteome</keyword>
<sequence length="119" mass="13332">MKIFGLLLFIFFISSVHGRSLGKSDDPVKHYCGMVLIYEFKKACPYGSSLSNNGPLTEMKAAHLLFALLVVLVAAMAVEGRFFQAKADDFADFDKDPYPTHTNCYQKKVFIFSVLTCYA</sequence>
<feature type="transmembrane region" description="Helical" evidence="1">
    <location>
        <begin position="61"/>
        <end position="78"/>
    </location>
</feature>
<accession>A0AA39IHU2</accession>
<evidence type="ECO:0000256" key="1">
    <source>
        <dbReference type="SAM" id="Phobius"/>
    </source>
</evidence>
<feature type="signal peptide" evidence="2">
    <location>
        <begin position="1"/>
        <end position="18"/>
    </location>
</feature>
<dbReference type="Proteomes" id="UP001175271">
    <property type="component" value="Unassembled WGS sequence"/>
</dbReference>
<organism evidence="3 4">
    <name type="scientific">Steinernema hermaphroditum</name>
    <dbReference type="NCBI Taxonomy" id="289476"/>
    <lineage>
        <taxon>Eukaryota</taxon>
        <taxon>Metazoa</taxon>
        <taxon>Ecdysozoa</taxon>
        <taxon>Nematoda</taxon>
        <taxon>Chromadorea</taxon>
        <taxon>Rhabditida</taxon>
        <taxon>Tylenchina</taxon>
        <taxon>Panagrolaimomorpha</taxon>
        <taxon>Strongyloidoidea</taxon>
        <taxon>Steinernematidae</taxon>
        <taxon>Steinernema</taxon>
    </lineage>
</organism>
<proteinExistence type="predicted"/>
<keyword evidence="1" id="KW-0812">Transmembrane</keyword>
<reference evidence="3" key="1">
    <citation type="submission" date="2023-06" db="EMBL/GenBank/DDBJ databases">
        <title>Genomic analysis of the entomopathogenic nematode Steinernema hermaphroditum.</title>
        <authorList>
            <person name="Schwarz E.M."/>
            <person name="Heppert J.K."/>
            <person name="Baniya A."/>
            <person name="Schwartz H.T."/>
            <person name="Tan C.-H."/>
            <person name="Antoshechkin I."/>
            <person name="Sternberg P.W."/>
            <person name="Goodrich-Blair H."/>
            <person name="Dillman A.R."/>
        </authorList>
    </citation>
    <scope>NUCLEOTIDE SEQUENCE</scope>
    <source>
        <strain evidence="3">PS9179</strain>
        <tissue evidence="3">Whole animal</tissue>
    </source>
</reference>
<comment type="caution">
    <text evidence="3">The sequence shown here is derived from an EMBL/GenBank/DDBJ whole genome shotgun (WGS) entry which is preliminary data.</text>
</comment>
<feature type="chain" id="PRO_5041322725" evidence="2">
    <location>
        <begin position="19"/>
        <end position="119"/>
    </location>
</feature>
<keyword evidence="1" id="KW-0472">Membrane</keyword>
<evidence type="ECO:0000256" key="2">
    <source>
        <dbReference type="SAM" id="SignalP"/>
    </source>
</evidence>
<keyword evidence="2" id="KW-0732">Signal</keyword>